<dbReference type="EMBL" id="GL883014">
    <property type="protein sequence ID" value="EGG19488.1"/>
    <property type="molecule type" value="Genomic_DNA"/>
</dbReference>
<proteinExistence type="predicted"/>
<dbReference type="RefSeq" id="XP_004357782.1">
    <property type="nucleotide sequence ID" value="XM_004357725.1"/>
</dbReference>
<evidence type="ECO:0000313" key="2">
    <source>
        <dbReference type="Proteomes" id="UP000007797"/>
    </source>
</evidence>
<reference evidence="2" key="1">
    <citation type="journal article" date="2011" name="Genome Res.">
        <title>Phylogeny-wide analysis of social amoeba genomes highlights ancient origins for complex intercellular communication.</title>
        <authorList>
            <person name="Heidel A.J."/>
            <person name="Lawal H.M."/>
            <person name="Felder M."/>
            <person name="Schilde C."/>
            <person name="Helps N.R."/>
            <person name="Tunggal B."/>
            <person name="Rivero F."/>
            <person name="John U."/>
            <person name="Schleicher M."/>
            <person name="Eichinger L."/>
            <person name="Platzer M."/>
            <person name="Noegel A.A."/>
            <person name="Schaap P."/>
            <person name="Gloeckner G."/>
        </authorList>
    </citation>
    <scope>NUCLEOTIDE SEQUENCE [LARGE SCALE GENOMIC DNA]</scope>
    <source>
        <strain evidence="2">SH3</strain>
    </source>
</reference>
<gene>
    <name evidence="1" type="ORF">DFA_00065</name>
</gene>
<dbReference type="AlphaFoldDB" id="F4PXH8"/>
<accession>F4PXH8</accession>
<sequence>MDEGYPPYETDCIQFQTQVRFVTGTTATPPNATSGYQDILFNINLVRNSQFEISQAMMVNVTVSCSNYFVDGLFDIFSDNLYSIPIHDGSFRRRVCFRRYHSKVPHHGAVHNSNSSDFNKADYDKYLSIFVNGLVVQSNGTSYDIPTDSQSISDPSSSAYILNASSFSHFVVGVICIHVAILTLLAS</sequence>
<name>F4PXH8_CACFS</name>
<dbReference type="Proteomes" id="UP000007797">
    <property type="component" value="Unassembled WGS sequence"/>
</dbReference>
<evidence type="ECO:0000313" key="1">
    <source>
        <dbReference type="EMBL" id="EGG19488.1"/>
    </source>
</evidence>
<dbReference type="GeneID" id="14871556"/>
<keyword evidence="2" id="KW-1185">Reference proteome</keyword>
<protein>
    <submittedName>
        <fullName evidence="1">Uncharacterized protein</fullName>
    </submittedName>
</protein>
<dbReference type="KEGG" id="dfa:DFA_00065"/>
<organism evidence="1 2">
    <name type="scientific">Cavenderia fasciculata</name>
    <name type="common">Slime mold</name>
    <name type="synonym">Dictyostelium fasciculatum</name>
    <dbReference type="NCBI Taxonomy" id="261658"/>
    <lineage>
        <taxon>Eukaryota</taxon>
        <taxon>Amoebozoa</taxon>
        <taxon>Evosea</taxon>
        <taxon>Eumycetozoa</taxon>
        <taxon>Dictyostelia</taxon>
        <taxon>Acytosteliales</taxon>
        <taxon>Cavenderiaceae</taxon>
        <taxon>Cavenderia</taxon>
    </lineage>
</organism>